<organism evidence="2 3">
    <name type="scientific">Besnoitia besnoiti</name>
    <name type="common">Apicomplexan protozoan</name>
    <dbReference type="NCBI Taxonomy" id="94643"/>
    <lineage>
        <taxon>Eukaryota</taxon>
        <taxon>Sar</taxon>
        <taxon>Alveolata</taxon>
        <taxon>Apicomplexa</taxon>
        <taxon>Conoidasida</taxon>
        <taxon>Coccidia</taxon>
        <taxon>Eucoccidiorida</taxon>
        <taxon>Eimeriorina</taxon>
        <taxon>Sarcocystidae</taxon>
        <taxon>Besnoitia</taxon>
    </lineage>
</organism>
<feature type="compositionally biased region" description="Polar residues" evidence="1">
    <location>
        <begin position="280"/>
        <end position="291"/>
    </location>
</feature>
<name>A0A2A9MIJ8_BESBE</name>
<accession>A0A2A9MIJ8</accession>
<feature type="compositionally biased region" description="Basic and acidic residues" evidence="1">
    <location>
        <begin position="155"/>
        <end position="179"/>
    </location>
</feature>
<sequence>MKRRQELLKEKYEEVVAMLKAQNIDMNSLQPLSRGGSRAFHEKEDAIATLSRTVHGLMLKRRKMQRAHERQAAELQSHVKALTQRISALTQQQAVLKMEANQLSQQIHEQETRFPGDHKAAASPPRASYAHVLPRVYSSRSGASAKGSASSAKYRKGDAISRSKSVSENKADTTGDRTVRSGQSAARSSNEPAAGGNRRRSSAAASTKKSKTRSRRKSSRLGDSVSSSGEIISRDNDAVVVADAPDRDSETVEGLKASVASEDEGLPAGSGASAEVPLSPEQQGAKNQSFPSREDEPDETQNRGNGTPATDGIEAGTAADLQLLARQAVEQAEQSAIYKAQEVTAEELPEQLAVAGVSGAGEMGAAAPEGDFEPRGP</sequence>
<dbReference type="EMBL" id="NWUJ01000005">
    <property type="protein sequence ID" value="PFH35463.1"/>
    <property type="molecule type" value="Genomic_DNA"/>
</dbReference>
<feature type="compositionally biased region" description="Low complexity" evidence="1">
    <location>
        <begin position="137"/>
        <end position="152"/>
    </location>
</feature>
<keyword evidence="3" id="KW-1185">Reference proteome</keyword>
<dbReference type="GeneID" id="40311278"/>
<feature type="compositionally biased region" description="Polar residues" evidence="1">
    <location>
        <begin position="180"/>
        <end position="191"/>
    </location>
</feature>
<dbReference type="RefSeq" id="XP_029219472.1">
    <property type="nucleotide sequence ID" value="XM_029364764.1"/>
</dbReference>
<reference evidence="2 3" key="1">
    <citation type="submission" date="2017-09" db="EMBL/GenBank/DDBJ databases">
        <title>Genome sequencing of Besnoitia besnoiti strain Bb-Ger1.</title>
        <authorList>
            <person name="Schares G."/>
            <person name="Venepally P."/>
            <person name="Lorenzi H.A."/>
        </authorList>
    </citation>
    <scope>NUCLEOTIDE SEQUENCE [LARGE SCALE GENOMIC DNA]</scope>
    <source>
        <strain evidence="2 3">Bb-Ger1</strain>
    </source>
</reference>
<dbReference type="Proteomes" id="UP000224006">
    <property type="component" value="Chromosome V"/>
</dbReference>
<feature type="compositionally biased region" description="Basic and acidic residues" evidence="1">
    <location>
        <begin position="108"/>
        <end position="120"/>
    </location>
</feature>
<evidence type="ECO:0000313" key="2">
    <source>
        <dbReference type="EMBL" id="PFH35463.1"/>
    </source>
</evidence>
<proteinExistence type="predicted"/>
<dbReference type="VEuPathDB" id="ToxoDB:BESB_063500"/>
<evidence type="ECO:0000256" key="1">
    <source>
        <dbReference type="SAM" id="MobiDB-lite"/>
    </source>
</evidence>
<comment type="caution">
    <text evidence="2">The sequence shown here is derived from an EMBL/GenBank/DDBJ whole genome shotgun (WGS) entry which is preliminary data.</text>
</comment>
<dbReference type="AlphaFoldDB" id="A0A2A9MIJ8"/>
<protein>
    <submittedName>
        <fullName evidence="2">Uncharacterized protein</fullName>
    </submittedName>
</protein>
<feature type="region of interest" description="Disordered" evidence="1">
    <location>
        <begin position="104"/>
        <end position="318"/>
    </location>
</feature>
<feature type="compositionally biased region" description="Basic residues" evidence="1">
    <location>
        <begin position="208"/>
        <end position="219"/>
    </location>
</feature>
<dbReference type="KEGG" id="bbes:BESB_063500"/>
<gene>
    <name evidence="2" type="ORF">BESB_063500</name>
</gene>
<evidence type="ECO:0000313" key="3">
    <source>
        <dbReference type="Proteomes" id="UP000224006"/>
    </source>
</evidence>